<dbReference type="AlphaFoldDB" id="A0A0P9S9R6"/>
<reference evidence="2" key="3">
    <citation type="submission" date="2020-09" db="EMBL/GenBank/DDBJ databases">
        <title>Pseudomonas syringae pv. eriobotryae genome sequence causing loquat canker disease.</title>
        <authorList>
            <person name="Fukuda S."/>
            <person name="Tashiro H."/>
            <person name="Nagano Y."/>
        </authorList>
    </citation>
    <scope>NUCLEOTIDE SEQUENCE</scope>
    <source>
        <strain evidence="2">AM001</strain>
    </source>
</reference>
<dbReference type="PANTHER" id="PTHR33678">
    <property type="entry name" value="BLL1576 PROTEIN"/>
    <property type="match status" value="1"/>
</dbReference>
<dbReference type="InterPro" id="IPR052344">
    <property type="entry name" value="Transposase-related"/>
</dbReference>
<evidence type="ECO:0000313" key="4">
    <source>
        <dbReference type="EMBL" id="RML97112.1"/>
    </source>
</evidence>
<evidence type="ECO:0000259" key="1">
    <source>
        <dbReference type="Pfam" id="PF03050"/>
    </source>
</evidence>
<comment type="caution">
    <text evidence="3">The sequence shown here is derived from an EMBL/GenBank/DDBJ whole genome shotgun (WGS) entry which is preliminary data.</text>
</comment>
<dbReference type="EMBL" id="LJQI01000365">
    <property type="protein sequence ID" value="KPX22474.1"/>
    <property type="molecule type" value="Genomic_DNA"/>
</dbReference>
<reference evidence="3 5" key="1">
    <citation type="submission" date="2015-09" db="EMBL/GenBank/DDBJ databases">
        <title>Genome announcement of multiple Pseudomonas syringae strains.</title>
        <authorList>
            <person name="Thakur S."/>
            <person name="Wang P.W."/>
            <person name="Gong Y."/>
            <person name="Weir B.S."/>
            <person name="Guttman D.S."/>
        </authorList>
    </citation>
    <scope>NUCLEOTIDE SEQUENCE [LARGE SCALE GENOMIC DNA]</scope>
    <source>
        <strain evidence="3 5">ICMP4455</strain>
    </source>
</reference>
<dbReference type="EMBL" id="BMZW01000052">
    <property type="protein sequence ID" value="GFZ62831.1"/>
    <property type="molecule type" value="Genomic_DNA"/>
</dbReference>
<name>A0A0P9S9R6_PSEA0</name>
<proteinExistence type="predicted"/>
<organism evidence="3 5">
    <name type="scientific">Pseudomonas amygdali pv. eriobotryae</name>
    <dbReference type="NCBI Taxonomy" id="129137"/>
    <lineage>
        <taxon>Bacteria</taxon>
        <taxon>Pseudomonadati</taxon>
        <taxon>Pseudomonadota</taxon>
        <taxon>Gammaproteobacteria</taxon>
        <taxon>Pseudomonadales</taxon>
        <taxon>Pseudomonadaceae</taxon>
        <taxon>Pseudomonas</taxon>
        <taxon>Pseudomonas amygdali</taxon>
    </lineage>
</organism>
<evidence type="ECO:0000313" key="6">
    <source>
        <dbReference type="Proteomes" id="UP000272627"/>
    </source>
</evidence>
<evidence type="ECO:0000313" key="2">
    <source>
        <dbReference type="EMBL" id="GFZ62831.1"/>
    </source>
</evidence>
<feature type="domain" description="Transposase IS66 central" evidence="1">
    <location>
        <begin position="7"/>
        <end position="75"/>
    </location>
</feature>
<evidence type="ECO:0000313" key="5">
    <source>
        <dbReference type="Proteomes" id="UP000050490"/>
    </source>
</evidence>
<dbReference type="Proteomes" id="UP000630864">
    <property type="component" value="Unassembled WGS sequence"/>
</dbReference>
<protein>
    <submittedName>
        <fullName evidence="3">Stability protein</fullName>
    </submittedName>
</protein>
<accession>A0A0P9S9R6</accession>
<dbReference type="PATRIC" id="fig|129137.4.peg.2042"/>
<evidence type="ECO:0000313" key="3">
    <source>
        <dbReference type="EMBL" id="KPX22474.1"/>
    </source>
</evidence>
<dbReference type="Pfam" id="PF03050">
    <property type="entry name" value="DDE_Tnp_IS66"/>
    <property type="match status" value="1"/>
</dbReference>
<dbReference type="EMBL" id="RBOA01000374">
    <property type="protein sequence ID" value="RML97112.1"/>
    <property type="molecule type" value="Genomic_DNA"/>
</dbReference>
<dbReference type="Proteomes" id="UP000050490">
    <property type="component" value="Unassembled WGS sequence"/>
</dbReference>
<dbReference type="PANTHER" id="PTHR33678:SF1">
    <property type="entry name" value="BLL1576 PROTEIN"/>
    <property type="match status" value="1"/>
</dbReference>
<sequence>MSTGRLQFFELHATNNRLLAKQAFRYIQLFYEIESEVRDLEPDLRSRIRHENAVPLMDALHAWMSAQRNLVPEGSGSGSG</sequence>
<gene>
    <name evidence="3" type="ORF">ALO70_200122</name>
    <name evidence="4" type="ORF">ALQ86_200147</name>
    <name evidence="2" type="ORF">PSE10A_53420</name>
</gene>
<reference evidence="4 6" key="2">
    <citation type="submission" date="2018-08" db="EMBL/GenBank/DDBJ databases">
        <title>Recombination of ecologically and evolutionarily significant loci maintains genetic cohesion in the Pseudomonas syringae species complex.</title>
        <authorList>
            <person name="Dillon M."/>
            <person name="Thakur S."/>
            <person name="Almeida R.N.D."/>
            <person name="Weir B.S."/>
            <person name="Guttman D.S."/>
        </authorList>
    </citation>
    <scope>NUCLEOTIDE SEQUENCE [LARGE SCALE GENOMIC DNA]</scope>
    <source>
        <strain evidence="4 6">ICMP 8636</strain>
    </source>
</reference>
<dbReference type="InterPro" id="IPR004291">
    <property type="entry name" value="Transposase_IS66_central"/>
</dbReference>
<dbReference type="Proteomes" id="UP000272627">
    <property type="component" value="Unassembled WGS sequence"/>
</dbReference>